<feature type="compositionally biased region" description="Low complexity" evidence="1">
    <location>
        <begin position="543"/>
        <end position="559"/>
    </location>
</feature>
<feature type="compositionally biased region" description="Low complexity" evidence="1">
    <location>
        <begin position="1129"/>
        <end position="1147"/>
    </location>
</feature>
<feature type="compositionally biased region" description="Polar residues" evidence="1">
    <location>
        <begin position="242"/>
        <end position="255"/>
    </location>
</feature>
<dbReference type="PANTHER" id="PTHR13491:SF0">
    <property type="entry name" value="ZINC FINGER CCHC DOMAIN-CONTAINING PROTEIN 10"/>
    <property type="match status" value="1"/>
</dbReference>
<proteinExistence type="predicted"/>
<dbReference type="EMBL" id="MU070293">
    <property type="protein sequence ID" value="KAF5828513.1"/>
    <property type="molecule type" value="Genomic_DNA"/>
</dbReference>
<feature type="compositionally biased region" description="Polar residues" evidence="1">
    <location>
        <begin position="1000"/>
        <end position="1059"/>
    </location>
</feature>
<feature type="region of interest" description="Disordered" evidence="1">
    <location>
        <begin position="690"/>
        <end position="828"/>
    </location>
</feature>
<evidence type="ECO:0000313" key="3">
    <source>
        <dbReference type="Proteomes" id="UP000815325"/>
    </source>
</evidence>
<protein>
    <submittedName>
        <fullName evidence="2">Uncharacterized protein</fullName>
    </submittedName>
</protein>
<feature type="compositionally biased region" description="Low complexity" evidence="1">
    <location>
        <begin position="695"/>
        <end position="708"/>
    </location>
</feature>
<evidence type="ECO:0000313" key="2">
    <source>
        <dbReference type="EMBL" id="KAF5828513.1"/>
    </source>
</evidence>
<name>A0ABQ7G1Q2_DUNSA</name>
<evidence type="ECO:0000256" key="1">
    <source>
        <dbReference type="SAM" id="MobiDB-lite"/>
    </source>
</evidence>
<feature type="region of interest" description="Disordered" evidence="1">
    <location>
        <begin position="486"/>
        <end position="569"/>
    </location>
</feature>
<dbReference type="InterPro" id="IPR039715">
    <property type="entry name" value="ZCCHC10"/>
</dbReference>
<feature type="compositionally biased region" description="Low complexity" evidence="1">
    <location>
        <begin position="379"/>
        <end position="397"/>
    </location>
</feature>
<gene>
    <name evidence="2" type="ORF">DUNSADRAFT_17493</name>
</gene>
<keyword evidence="3" id="KW-1185">Reference proteome</keyword>
<feature type="region of interest" description="Disordered" evidence="1">
    <location>
        <begin position="283"/>
        <end position="305"/>
    </location>
</feature>
<feature type="compositionally biased region" description="Basic residues" evidence="1">
    <location>
        <begin position="603"/>
        <end position="618"/>
    </location>
</feature>
<dbReference type="PANTHER" id="PTHR13491">
    <property type="entry name" value="ZCCHC10 PROTEIN"/>
    <property type="match status" value="1"/>
</dbReference>
<sequence>MRGNCSHPAGFSRAPAATPRIICALETWWLRTVPSPGPAVAARSVPASFTSTCQTLESCSRVSQLHSKASDAWALSSRMEQPSYDIKLQIQDPPPQDRSKHPQPSRSAPASLSPKPFACHQGREFHGSLREHAEWCVWWGEQLSCVCPVSKAQAQQTLLALAQISETSGTSGTSLSPSTAPLSSTPRSGVPMTSSNSSSSSSTSCCSPFLASVAPQLRCALPFLDPHALVQAAEAMAALEQGPSSSHAFQPTQHNPAVDRPLPQYQTGSASASMFPAVESTLPILGEDPEPHQQQQQQQQQLEGVHQQELLSGNSNGDSTSVYTLMVVEAILEACELRMGDMSAPQLLALLAALPRLKVTPSRPWITKALHQLQQHWPSLTSSSTSSSTSSNGRSNSPWGHSQLLEPQTHFDAPMDTPAGKDRSYPWGSRRPAPPGPPGHQVYSPHPPAVMLALSLACLNYMPEQHYMHWLLARMAEELELQGGDAGVHVSTSSSSSTATSRARSGAGTTASREPRQLSGSSEASKKRRPWSNSAGAHGDGYDSGSSSTCSTSSSFTASDVRRGDSGSAACKGPSLVQLVAALSSVAQGMGGGALQPSPAPPRPHRGAHSPRQQHKHPQPIIQAGPTPDQHTPMQQSGSSFGSWITDWAGAVVCALPTSASWEGVLLLQLLAGLPKGLGVTQALLRRYPDPGSEASTSAATLAAQPPQHCGQTPEARGISPAESNSSGEKSDGSGEKCNSSGEKSSSSSRNGGGSDGRETAGGAWSSRTIGSLDVDAIKRGSRRGSSVRTDGNSGNQSFGQESSRGGSSSSSNRGSSSSSSSSSSGGRSRSITLWEALWHWTGQQLHELPPQQLLEALWAAGQLWSRLQLMCVKRPQQVQHKYGLAPSSGWTSTALSLACHRVCSSIGSQLLCTSAAGTPNATASQTHQHSEPSPVFMGGRSLVDLVHAVMQLRVNLYDLEVDLRDMEGSVYSLRGGMDAQTASPQCGSDACQQAPAHSPHTQHTPTSSITATSTDQSTQPSLSMHPSLSMQPSLSTQHTTSSITAMRTYPSSQPSISEHLSEPSLGERFSERPMEPSLSERLLLCIESSLPSLPRLAMSRLAAAMPDLIHRLAPPPTQLHAWHHHPRPLSNPHSSQLQPQQHPLKSTQPQPSLASTYASPGGLSSLYRPPLRRAWVRPRLLAALQRRLLSELSVLCEVHGAAASGGNEMQGGGAAGKGAVGVTVQAGNGVGLHTGSPPSSSPQLPSSSSLSSSSSSSSSSSFSPPPMEPNGTPSPQQQIALPPQKRGAPASHQQSTAGSFSASASAPAVASASSFGQRSSAACTSSRPSVPEAWEIAEWLQALAALSPSAPHTSETPQQQQVLQLIMSVGMQQLSHCSNQQLVDITASMARLACR</sequence>
<feature type="compositionally biased region" description="Polar residues" evidence="1">
    <location>
        <begin position="1148"/>
        <end position="1159"/>
    </location>
</feature>
<feature type="compositionally biased region" description="Polar residues" evidence="1">
    <location>
        <begin position="629"/>
        <end position="640"/>
    </location>
</feature>
<feature type="region of interest" description="Disordered" evidence="1">
    <location>
        <begin position="241"/>
        <end position="270"/>
    </location>
</feature>
<feature type="region of interest" description="Disordered" evidence="1">
    <location>
        <begin position="1228"/>
        <end position="1303"/>
    </location>
</feature>
<feature type="region of interest" description="Disordered" evidence="1">
    <location>
        <begin position="88"/>
        <end position="114"/>
    </location>
</feature>
<feature type="region of interest" description="Disordered" evidence="1">
    <location>
        <begin position="376"/>
        <end position="442"/>
    </location>
</feature>
<feature type="compositionally biased region" description="Polar residues" evidence="1">
    <location>
        <begin position="784"/>
        <end position="802"/>
    </location>
</feature>
<feature type="compositionally biased region" description="Low complexity" evidence="1">
    <location>
        <begin position="736"/>
        <end position="750"/>
    </location>
</feature>
<dbReference type="Proteomes" id="UP000815325">
    <property type="component" value="Unassembled WGS sequence"/>
</dbReference>
<feature type="compositionally biased region" description="Low complexity" evidence="1">
    <location>
        <begin position="803"/>
        <end position="828"/>
    </location>
</feature>
<feature type="compositionally biased region" description="Low complexity" evidence="1">
    <location>
        <begin position="491"/>
        <end position="512"/>
    </location>
</feature>
<reference evidence="2" key="1">
    <citation type="submission" date="2017-08" db="EMBL/GenBank/DDBJ databases">
        <authorList>
            <person name="Polle J.E."/>
            <person name="Barry K."/>
            <person name="Cushman J."/>
            <person name="Schmutz J."/>
            <person name="Tran D."/>
            <person name="Hathwaick L.T."/>
            <person name="Yim W.C."/>
            <person name="Jenkins J."/>
            <person name="Mckie-Krisberg Z.M."/>
            <person name="Prochnik S."/>
            <person name="Lindquist E."/>
            <person name="Dockter R.B."/>
            <person name="Adam C."/>
            <person name="Molina H."/>
            <person name="Bunkerborg J."/>
            <person name="Jin E."/>
            <person name="Buchheim M."/>
            <person name="Magnuson J."/>
        </authorList>
    </citation>
    <scope>NUCLEOTIDE SEQUENCE</scope>
    <source>
        <strain evidence="2">CCAP 19/18</strain>
    </source>
</reference>
<comment type="caution">
    <text evidence="2">The sequence shown here is derived from an EMBL/GenBank/DDBJ whole genome shotgun (WGS) entry which is preliminary data.</text>
</comment>
<feature type="region of interest" description="Disordered" evidence="1">
    <location>
        <begin position="167"/>
        <end position="202"/>
    </location>
</feature>
<feature type="region of interest" description="Disordered" evidence="1">
    <location>
        <begin position="980"/>
        <end position="1074"/>
    </location>
</feature>
<accession>A0ABQ7G1Q2</accession>
<feature type="region of interest" description="Disordered" evidence="1">
    <location>
        <begin position="589"/>
        <end position="640"/>
    </location>
</feature>
<feature type="region of interest" description="Disordered" evidence="1">
    <location>
        <begin position="1119"/>
        <end position="1162"/>
    </location>
</feature>
<organism evidence="2 3">
    <name type="scientific">Dunaliella salina</name>
    <name type="common">Green alga</name>
    <name type="synonym">Protococcus salinus</name>
    <dbReference type="NCBI Taxonomy" id="3046"/>
    <lineage>
        <taxon>Eukaryota</taxon>
        <taxon>Viridiplantae</taxon>
        <taxon>Chlorophyta</taxon>
        <taxon>core chlorophytes</taxon>
        <taxon>Chlorophyceae</taxon>
        <taxon>CS clade</taxon>
        <taxon>Chlamydomonadales</taxon>
        <taxon>Dunaliellaceae</taxon>
        <taxon>Dunaliella</taxon>
    </lineage>
</organism>
<feature type="compositionally biased region" description="Low complexity" evidence="1">
    <location>
        <begin position="1237"/>
        <end position="1263"/>
    </location>
</feature>